<dbReference type="Proteomes" id="UP000240912">
    <property type="component" value="Unassembled WGS sequence"/>
</dbReference>
<evidence type="ECO:0000313" key="1">
    <source>
        <dbReference type="EMBL" id="PST82394.1"/>
    </source>
</evidence>
<comment type="caution">
    <text evidence="1">The sequence shown here is derived from an EMBL/GenBank/DDBJ whole genome shotgun (WGS) entry which is preliminary data.</text>
</comment>
<reference evidence="1 2" key="1">
    <citation type="submission" date="2018-03" db="EMBL/GenBank/DDBJ databases">
        <authorList>
            <person name="Keele B.F."/>
        </authorList>
    </citation>
    <scope>NUCLEOTIDE SEQUENCE [LARGE SCALE GENOMIC DNA]</scope>
    <source>
        <strain evidence="1 2">YL28-9</strain>
    </source>
</reference>
<evidence type="ECO:0000313" key="2">
    <source>
        <dbReference type="Proteomes" id="UP000240912"/>
    </source>
</evidence>
<keyword evidence="2" id="KW-1185">Reference proteome</keyword>
<dbReference type="EMBL" id="PYLS01000006">
    <property type="protein sequence ID" value="PST82394.1"/>
    <property type="molecule type" value="Genomic_DNA"/>
</dbReference>
<dbReference type="AlphaFoldDB" id="A0A2T3HIX4"/>
<sequence>MKAIGRQVLRWKGKVQARSFRGTKIVFTSHIWKRKYHISKLILPFFLKKAGSALMFTSD</sequence>
<accession>A0A2T3HIX4</accession>
<organism evidence="1 2">
    <name type="scientific">Pedobacter yulinensis</name>
    <dbReference type="NCBI Taxonomy" id="2126353"/>
    <lineage>
        <taxon>Bacteria</taxon>
        <taxon>Pseudomonadati</taxon>
        <taxon>Bacteroidota</taxon>
        <taxon>Sphingobacteriia</taxon>
        <taxon>Sphingobacteriales</taxon>
        <taxon>Sphingobacteriaceae</taxon>
        <taxon>Pedobacter</taxon>
    </lineage>
</organism>
<proteinExistence type="predicted"/>
<gene>
    <name evidence="1" type="ORF">C7T94_16595</name>
</gene>
<protein>
    <submittedName>
        <fullName evidence="1">Uncharacterized protein</fullName>
    </submittedName>
</protein>
<name>A0A2T3HIX4_9SPHI</name>